<name>A0AAN9LHG9_PHACN</name>
<dbReference type="Proteomes" id="UP001374584">
    <property type="component" value="Unassembled WGS sequence"/>
</dbReference>
<sequence>MSREGCASSSMVYCLRRRESCRNFKFLVLHSASLYPETMLYFSCLLAYFMYYLTISKFCYRFHITKD</sequence>
<dbReference type="AlphaFoldDB" id="A0AAN9LHG9"/>
<comment type="caution">
    <text evidence="2">The sequence shown here is derived from an EMBL/GenBank/DDBJ whole genome shotgun (WGS) entry which is preliminary data.</text>
</comment>
<keyword evidence="1" id="KW-1133">Transmembrane helix</keyword>
<dbReference type="EMBL" id="JAYMYR010000010">
    <property type="protein sequence ID" value="KAK7335956.1"/>
    <property type="molecule type" value="Genomic_DNA"/>
</dbReference>
<keyword evidence="1" id="KW-0472">Membrane</keyword>
<evidence type="ECO:0000313" key="3">
    <source>
        <dbReference type="Proteomes" id="UP001374584"/>
    </source>
</evidence>
<protein>
    <submittedName>
        <fullName evidence="2">Uncharacterized protein</fullName>
    </submittedName>
</protein>
<keyword evidence="3" id="KW-1185">Reference proteome</keyword>
<evidence type="ECO:0000256" key="1">
    <source>
        <dbReference type="SAM" id="Phobius"/>
    </source>
</evidence>
<gene>
    <name evidence="2" type="ORF">VNO80_28115</name>
</gene>
<feature type="transmembrane region" description="Helical" evidence="1">
    <location>
        <begin position="39"/>
        <end position="60"/>
    </location>
</feature>
<organism evidence="2 3">
    <name type="scientific">Phaseolus coccineus</name>
    <name type="common">Scarlet runner bean</name>
    <name type="synonym">Phaseolus multiflorus</name>
    <dbReference type="NCBI Taxonomy" id="3886"/>
    <lineage>
        <taxon>Eukaryota</taxon>
        <taxon>Viridiplantae</taxon>
        <taxon>Streptophyta</taxon>
        <taxon>Embryophyta</taxon>
        <taxon>Tracheophyta</taxon>
        <taxon>Spermatophyta</taxon>
        <taxon>Magnoliopsida</taxon>
        <taxon>eudicotyledons</taxon>
        <taxon>Gunneridae</taxon>
        <taxon>Pentapetalae</taxon>
        <taxon>rosids</taxon>
        <taxon>fabids</taxon>
        <taxon>Fabales</taxon>
        <taxon>Fabaceae</taxon>
        <taxon>Papilionoideae</taxon>
        <taxon>50 kb inversion clade</taxon>
        <taxon>NPAAA clade</taxon>
        <taxon>indigoferoid/millettioid clade</taxon>
        <taxon>Phaseoleae</taxon>
        <taxon>Phaseolus</taxon>
    </lineage>
</organism>
<reference evidence="2 3" key="1">
    <citation type="submission" date="2024-01" db="EMBL/GenBank/DDBJ databases">
        <title>The genomes of 5 underutilized Papilionoideae crops provide insights into root nodulation and disease resistanc.</title>
        <authorList>
            <person name="Jiang F."/>
        </authorList>
    </citation>
    <scope>NUCLEOTIDE SEQUENCE [LARGE SCALE GENOMIC DNA]</scope>
    <source>
        <strain evidence="2">JINMINGXINNONG_FW02</strain>
        <tissue evidence="2">Leaves</tissue>
    </source>
</reference>
<evidence type="ECO:0000313" key="2">
    <source>
        <dbReference type="EMBL" id="KAK7335956.1"/>
    </source>
</evidence>
<keyword evidence="1" id="KW-0812">Transmembrane</keyword>
<proteinExistence type="predicted"/>
<accession>A0AAN9LHG9</accession>